<dbReference type="Gene3D" id="2.130.10.130">
    <property type="entry name" value="Integrin alpha, N-terminal"/>
    <property type="match status" value="2"/>
</dbReference>
<keyword evidence="3" id="KW-0418">Kinase</keyword>
<name>A0A919DUR2_9ACTN</name>
<organism evidence="3 4">
    <name type="scientific">Streptomyces longispororuber</name>
    <dbReference type="NCBI Taxonomy" id="68230"/>
    <lineage>
        <taxon>Bacteria</taxon>
        <taxon>Bacillati</taxon>
        <taxon>Actinomycetota</taxon>
        <taxon>Actinomycetes</taxon>
        <taxon>Kitasatosporales</taxon>
        <taxon>Streptomycetaceae</taxon>
        <taxon>Streptomyces</taxon>
    </lineage>
</organism>
<dbReference type="GO" id="GO:0016301">
    <property type="term" value="F:kinase activity"/>
    <property type="evidence" value="ECO:0007669"/>
    <property type="project" value="UniProtKB-KW"/>
</dbReference>
<proteinExistence type="predicted"/>
<dbReference type="PROSITE" id="PS51257">
    <property type="entry name" value="PROKAR_LIPOPROTEIN"/>
    <property type="match status" value="1"/>
</dbReference>
<accession>A0A919DUR2</accession>
<keyword evidence="3" id="KW-0808">Transferase</keyword>
<feature type="chain" id="PRO_5038402513" evidence="2">
    <location>
        <begin position="21"/>
        <end position="475"/>
    </location>
</feature>
<evidence type="ECO:0000313" key="4">
    <source>
        <dbReference type="Proteomes" id="UP000608024"/>
    </source>
</evidence>
<feature type="compositionally biased region" description="Basic and acidic residues" evidence="1">
    <location>
        <begin position="46"/>
        <end position="55"/>
    </location>
</feature>
<keyword evidence="4" id="KW-1185">Reference proteome</keyword>
<dbReference type="Proteomes" id="UP000608024">
    <property type="component" value="Unassembled WGS sequence"/>
</dbReference>
<comment type="caution">
    <text evidence="3">The sequence shown here is derived from an EMBL/GenBank/DDBJ whole genome shotgun (WGS) entry which is preliminary data.</text>
</comment>
<feature type="signal peptide" evidence="2">
    <location>
        <begin position="1"/>
        <end position="20"/>
    </location>
</feature>
<keyword evidence="2" id="KW-0732">Signal</keyword>
<evidence type="ECO:0000313" key="3">
    <source>
        <dbReference type="EMBL" id="GHE81877.1"/>
    </source>
</evidence>
<dbReference type="EMBL" id="BNBT01000120">
    <property type="protein sequence ID" value="GHE81877.1"/>
    <property type="molecule type" value="Genomic_DNA"/>
</dbReference>
<dbReference type="InterPro" id="IPR028994">
    <property type="entry name" value="Integrin_alpha_N"/>
</dbReference>
<sequence length="475" mass="50301">MTPRTASRATVLCAALALLAGCGSGEPDGRRDSASRAPDAVPTESRPPDRGRGSDDPADVNGDGHRDLVLQVPVAVPRGQPTQSRLAVVFGSARGPDPATRTLYDRRDLGLPTRARPGPAPAPGEPTLADLDDDGFPDFVFRDGVPVDAAAERRGNGSGTRPAELVAWGGPGGPRRGARATELQLPPRDRPDGYEAPVMGDFDGDGRHDLAALRRDGTLVLRYGPFTRAGAAARTERRPPADPEDTWYAGLRADEVSTSGRPRVTGLFAHRGTDGEQSDGVYYAPGKGGIAATGRPVRAGNAFTFGDFDGDGRRDLAVGDDGSRNNEPGAGTEPPAVDGSYAVYAGDGSVRTHRLPASYRGRFAAADPDGDGRDGLLVARPDAAVLLDGSRVTGRLSRRPPARVDGRAIRESDRWTPLHTVADFDGDHRDEIVLGWSSSTLLSRYGSTPIHWWVADGMSREDDVAFATRRFAPPE</sequence>
<feature type="region of interest" description="Disordered" evidence="1">
    <location>
        <begin position="314"/>
        <end position="339"/>
    </location>
</feature>
<feature type="compositionally biased region" description="Basic and acidic residues" evidence="1">
    <location>
        <begin position="314"/>
        <end position="324"/>
    </location>
</feature>
<feature type="region of interest" description="Disordered" evidence="1">
    <location>
        <begin position="150"/>
        <end position="195"/>
    </location>
</feature>
<dbReference type="RefSeq" id="WP_190138996.1">
    <property type="nucleotide sequence ID" value="NZ_BNBT01000120.1"/>
</dbReference>
<protein>
    <submittedName>
        <fullName evidence="3">Histidine kinase</fullName>
    </submittedName>
</protein>
<reference evidence="3" key="1">
    <citation type="journal article" date="2014" name="Int. J. Syst. Evol. Microbiol.">
        <title>Complete genome sequence of Corynebacterium casei LMG S-19264T (=DSM 44701T), isolated from a smear-ripened cheese.</title>
        <authorList>
            <consortium name="US DOE Joint Genome Institute (JGI-PGF)"/>
            <person name="Walter F."/>
            <person name="Albersmeier A."/>
            <person name="Kalinowski J."/>
            <person name="Ruckert C."/>
        </authorList>
    </citation>
    <scope>NUCLEOTIDE SEQUENCE</scope>
    <source>
        <strain evidence="3">JCM 4784</strain>
    </source>
</reference>
<dbReference type="AlphaFoldDB" id="A0A919DUR2"/>
<gene>
    <name evidence="3" type="ORF">GCM10018785_57400</name>
</gene>
<evidence type="ECO:0000256" key="2">
    <source>
        <dbReference type="SAM" id="SignalP"/>
    </source>
</evidence>
<reference evidence="3" key="2">
    <citation type="submission" date="2020-09" db="EMBL/GenBank/DDBJ databases">
        <authorList>
            <person name="Sun Q."/>
            <person name="Ohkuma M."/>
        </authorList>
    </citation>
    <scope>NUCLEOTIDE SEQUENCE</scope>
    <source>
        <strain evidence="3">JCM 4784</strain>
    </source>
</reference>
<evidence type="ECO:0000256" key="1">
    <source>
        <dbReference type="SAM" id="MobiDB-lite"/>
    </source>
</evidence>
<dbReference type="SUPFAM" id="SSF69318">
    <property type="entry name" value="Integrin alpha N-terminal domain"/>
    <property type="match status" value="1"/>
</dbReference>
<feature type="region of interest" description="Disordered" evidence="1">
    <location>
        <begin position="22"/>
        <end position="79"/>
    </location>
</feature>